<keyword evidence="3 6" id="KW-0813">Transport</keyword>
<keyword evidence="4 6" id="KW-0653">Protein transport</keyword>
<dbReference type="InterPro" id="IPR040608">
    <property type="entry name" value="Snf8/Vps36"/>
</dbReference>
<dbReference type="PROSITE" id="PS51495">
    <property type="entry name" value="GLUE"/>
    <property type="match status" value="1"/>
</dbReference>
<dbReference type="GO" id="GO:0031902">
    <property type="term" value="C:late endosome membrane"/>
    <property type="evidence" value="ECO:0007669"/>
    <property type="project" value="UniProtKB-UniRule"/>
</dbReference>
<reference evidence="8 9" key="1">
    <citation type="journal article" date="2018" name="Sci. Rep.">
        <title>Genomic signatures of local adaptation to the degree of environmental predictability in rotifers.</title>
        <authorList>
            <person name="Franch-Gras L."/>
            <person name="Hahn C."/>
            <person name="Garcia-Roger E.M."/>
            <person name="Carmona M.J."/>
            <person name="Serra M."/>
            <person name="Gomez A."/>
        </authorList>
    </citation>
    <scope>NUCLEOTIDE SEQUENCE [LARGE SCALE GENOMIC DNA]</scope>
    <source>
        <strain evidence="8">HYR1</strain>
    </source>
</reference>
<evidence type="ECO:0000259" key="7">
    <source>
        <dbReference type="PROSITE" id="PS51495"/>
    </source>
</evidence>
<comment type="subcellular location">
    <subcellularLocation>
        <location evidence="6">Cytoplasm</location>
    </subcellularLocation>
    <subcellularLocation>
        <location evidence="6">Endosome</location>
    </subcellularLocation>
</comment>
<dbReference type="Gene3D" id="2.30.29.30">
    <property type="entry name" value="Pleckstrin-homology domain (PH domain)/Phosphotyrosine-binding domain (PTB)"/>
    <property type="match status" value="1"/>
</dbReference>
<dbReference type="AlphaFoldDB" id="A0A3M7QDE6"/>
<evidence type="ECO:0000256" key="2">
    <source>
        <dbReference type="ARBA" id="ARBA00017953"/>
    </source>
</evidence>
<evidence type="ECO:0000256" key="6">
    <source>
        <dbReference type="RuleBase" id="RU367095"/>
    </source>
</evidence>
<comment type="subunit">
    <text evidence="6">Component of the endosomal sorting complex required for transport II (ESCRT-II).</text>
</comment>
<dbReference type="GO" id="GO:0032266">
    <property type="term" value="F:phosphatidylinositol-3-phosphate binding"/>
    <property type="evidence" value="ECO:0007669"/>
    <property type="project" value="UniProtKB-UniRule"/>
</dbReference>
<feature type="domain" description="GLUE N-terminal" evidence="7">
    <location>
        <begin position="1"/>
        <end position="148"/>
    </location>
</feature>
<dbReference type="STRING" id="10195.A0A3M7QDE6"/>
<dbReference type="Pfam" id="PF11605">
    <property type="entry name" value="Vps36_ESCRT-II"/>
    <property type="match status" value="1"/>
</dbReference>
<dbReference type="EMBL" id="REGN01006482">
    <property type="protein sequence ID" value="RNA09323.1"/>
    <property type="molecule type" value="Genomic_DNA"/>
</dbReference>
<dbReference type="GO" id="GO:0000814">
    <property type="term" value="C:ESCRT II complex"/>
    <property type="evidence" value="ECO:0007669"/>
    <property type="project" value="UniProtKB-UniRule"/>
</dbReference>
<evidence type="ECO:0000256" key="1">
    <source>
        <dbReference type="ARBA" id="ARBA00009697"/>
    </source>
</evidence>
<evidence type="ECO:0000256" key="3">
    <source>
        <dbReference type="ARBA" id="ARBA00022448"/>
    </source>
</evidence>
<keyword evidence="6" id="KW-0963">Cytoplasm</keyword>
<dbReference type="Pfam" id="PF04157">
    <property type="entry name" value="EAP30"/>
    <property type="match status" value="1"/>
</dbReference>
<dbReference type="InterPro" id="IPR037855">
    <property type="entry name" value="Vps36"/>
</dbReference>
<dbReference type="InterPro" id="IPR021648">
    <property type="entry name" value="GLUE_dom"/>
</dbReference>
<evidence type="ECO:0000256" key="4">
    <source>
        <dbReference type="ARBA" id="ARBA00022927"/>
    </source>
</evidence>
<evidence type="ECO:0000313" key="8">
    <source>
        <dbReference type="EMBL" id="RNA09323.1"/>
    </source>
</evidence>
<keyword evidence="6" id="KW-0967">Endosome</keyword>
<name>A0A3M7QDE6_BRAPC</name>
<accession>A0A3M7QDE6</accession>
<dbReference type="Gene3D" id="6.10.140.260">
    <property type="match status" value="1"/>
</dbReference>
<dbReference type="SUPFAM" id="SSF50729">
    <property type="entry name" value="PH domain-like"/>
    <property type="match status" value="1"/>
</dbReference>
<dbReference type="GO" id="GO:0043130">
    <property type="term" value="F:ubiquitin binding"/>
    <property type="evidence" value="ECO:0007669"/>
    <property type="project" value="UniProtKB-UniRule"/>
</dbReference>
<sequence length="400" mass="46198">MNCVKWSNCQPLINEEDIYQQAAVTIYNLEEKTGFQKGRLQITSHRLLWFDQNDRHCVLEISLSQIKNAELKQMQNRSQSSKFNEQLFPRIRLLLEKPVDLKNLVDDMSSYPESFVFFEFEYGGHNEFFQVLNNQMNRKKWNSASDQNLLGTKIQNIGVSGIQRQIQDRLNQQDQQINESFKDLSKLMNQAKEMVNLSNVLISKINKSALNCSENEESDDIKKLKGYFLNMGLIDNPVTKESSGSKYHKALALEINNNFSKIISEGGGIMTLADLFCRLNRARGIAGLISAEDLLIACKELNKLNYDLKYSVYKDLNLHVVEINSDQLNKTNMKKVENYVERNEYLTPYALSKSMSCSLIVAKKLLLDGEKIGKLCRDETNIDLRFYKNKFLHNSDELRI</sequence>
<dbReference type="InterPro" id="IPR036388">
    <property type="entry name" value="WH-like_DNA-bd_sf"/>
</dbReference>
<dbReference type="InterPro" id="IPR011993">
    <property type="entry name" value="PH-like_dom_sf"/>
</dbReference>
<gene>
    <name evidence="8" type="ORF">BpHYR1_009014</name>
</gene>
<dbReference type="PANTHER" id="PTHR13128:SF12">
    <property type="entry name" value="VACUOLAR PROTEIN-SORTING-ASSOCIATED PROTEIN 36"/>
    <property type="match status" value="1"/>
</dbReference>
<keyword evidence="9" id="KW-1185">Reference proteome</keyword>
<protein>
    <recommendedName>
        <fullName evidence="2 6">Vacuolar protein-sorting-associated protein 36</fullName>
    </recommendedName>
    <alternativeName>
        <fullName evidence="5 6">ESCRT-II complex subunit VPS36</fullName>
    </alternativeName>
</protein>
<dbReference type="InterPro" id="IPR036390">
    <property type="entry name" value="WH_DNA-bd_sf"/>
</dbReference>
<comment type="caution">
    <text evidence="8">The sequence shown here is derived from an EMBL/GenBank/DDBJ whole genome shotgun (WGS) entry which is preliminary data.</text>
</comment>
<evidence type="ECO:0000256" key="5">
    <source>
        <dbReference type="ARBA" id="ARBA00030114"/>
    </source>
</evidence>
<dbReference type="OrthoDB" id="271448at2759"/>
<dbReference type="GO" id="GO:0043328">
    <property type="term" value="P:protein transport to vacuole involved in ubiquitin-dependent protein catabolic process via the multivesicular body sorting pathway"/>
    <property type="evidence" value="ECO:0007669"/>
    <property type="project" value="UniProtKB-UniRule"/>
</dbReference>
<proteinExistence type="inferred from homology"/>
<comment type="similarity">
    <text evidence="1 6">Belongs to the VPS36 family.</text>
</comment>
<organism evidence="8 9">
    <name type="scientific">Brachionus plicatilis</name>
    <name type="common">Marine rotifer</name>
    <name type="synonym">Brachionus muelleri</name>
    <dbReference type="NCBI Taxonomy" id="10195"/>
    <lineage>
        <taxon>Eukaryota</taxon>
        <taxon>Metazoa</taxon>
        <taxon>Spiralia</taxon>
        <taxon>Gnathifera</taxon>
        <taxon>Rotifera</taxon>
        <taxon>Eurotatoria</taxon>
        <taxon>Monogononta</taxon>
        <taxon>Pseudotrocha</taxon>
        <taxon>Ploima</taxon>
        <taxon>Brachionidae</taxon>
        <taxon>Brachionus</taxon>
    </lineage>
</organism>
<comment type="function">
    <text evidence="6">Component of the ESCRT-II complex (endosomal sorting complex required for transport II), which is required for multivesicular body (MVB) formation and sorting of endosomal cargo proteins into MVBs.</text>
</comment>
<evidence type="ECO:0000313" key="9">
    <source>
        <dbReference type="Proteomes" id="UP000276133"/>
    </source>
</evidence>
<dbReference type="Proteomes" id="UP000276133">
    <property type="component" value="Unassembled WGS sequence"/>
</dbReference>
<dbReference type="SUPFAM" id="SSF46785">
    <property type="entry name" value="Winged helix' DNA-binding domain"/>
    <property type="match status" value="2"/>
</dbReference>
<dbReference type="Gene3D" id="1.10.10.10">
    <property type="entry name" value="Winged helix-like DNA-binding domain superfamily/Winged helix DNA-binding domain"/>
    <property type="match status" value="2"/>
</dbReference>
<dbReference type="PANTHER" id="PTHR13128">
    <property type="entry name" value="VACUOLAR PROTEIN-SORTING-ASSOCIATED PROTEIN 36"/>
    <property type="match status" value="1"/>
</dbReference>